<comment type="cofactor">
    <cofactor evidence="1">
        <name>Mn(2+)</name>
        <dbReference type="ChEBI" id="CHEBI:29035"/>
    </cofactor>
</comment>
<dbReference type="GO" id="GO:0003677">
    <property type="term" value="F:DNA binding"/>
    <property type="evidence" value="ECO:0007669"/>
    <property type="project" value="UniProtKB-KW"/>
</dbReference>
<sequence length="321" mass="37497">MTEIKDDGKSKKTWCMTWHNYTEENIQKIKDLEGINLLTIGKEVGEAGETPHLQVSMTFKKACRWAQLAKIFKSIHITPAISPDWSHNYCIKEDKYIRIDNRKQGARNDLKEIATTIATKGLSTAITERPDVYIKYPRGMEKLDAFYNEKKRDFKPTVYWLYGPSGTGKTRYVYEHETDLWISGSNLKWWDGYKGQEAVLIDDFRETDCDFKTMIRLLDRYPFRVENKGGTREIYSKRMYITTPYSPKRTFNTTEELYQLTRRCDYIIKYTHNGVIYKQTPENPAKPPVTDVTDVTEVGEGNTSLSKTSKIIYNRKTLCFD</sequence>
<dbReference type="GO" id="GO:0046872">
    <property type="term" value="F:metal ion binding"/>
    <property type="evidence" value="ECO:0007669"/>
    <property type="project" value="UniProtKB-KW"/>
</dbReference>
<keyword evidence="4" id="KW-0808">Transferase</keyword>
<dbReference type="GO" id="GO:0016779">
    <property type="term" value="F:nucleotidyltransferase activity"/>
    <property type="evidence" value="ECO:0007669"/>
    <property type="project" value="UniProtKB-KW"/>
</dbReference>
<evidence type="ECO:0000313" key="19">
    <source>
        <dbReference type="EMBL" id="AUM61940.1"/>
    </source>
</evidence>
<dbReference type="InterPro" id="IPR000605">
    <property type="entry name" value="Helicase_SF3_ssDNA/RNA_vir"/>
</dbReference>
<comment type="subcellular location">
    <subcellularLocation>
        <location evidence="2">Host nucleus</location>
    </subcellularLocation>
</comment>
<keyword evidence="12" id="KW-0190">Covalent protein-DNA linkage</keyword>
<dbReference type="Gene3D" id="3.40.1310.20">
    <property type="match status" value="1"/>
</dbReference>
<reference evidence="19" key="1">
    <citation type="submission" date="2017-01" db="EMBL/GenBank/DDBJ databases">
        <title>High-throughput sequencing uncovers low homogeneity in the biogeography of single-stranded DNA viruses.</title>
        <authorList>
            <person name="Pearson V.M."/>
            <person name="Rokyta D.R."/>
        </authorList>
    </citation>
    <scope>NUCLEOTIDE SEQUENCE</scope>
</reference>
<dbReference type="SUPFAM" id="SSF52540">
    <property type="entry name" value="P-loop containing nucleoside triphosphate hydrolases"/>
    <property type="match status" value="1"/>
</dbReference>
<comment type="similarity">
    <text evidence="3">Belongs to the nanoviruses/circoviruses replication-associated protein family.</text>
</comment>
<evidence type="ECO:0000256" key="4">
    <source>
        <dbReference type="ARBA" id="ARBA00022679"/>
    </source>
</evidence>
<keyword evidence="7" id="KW-0540">Nuclease</keyword>
<evidence type="ECO:0000256" key="8">
    <source>
        <dbReference type="ARBA" id="ARBA00022723"/>
    </source>
</evidence>
<evidence type="ECO:0000256" key="11">
    <source>
        <dbReference type="ARBA" id="ARBA00022801"/>
    </source>
</evidence>
<dbReference type="Pfam" id="PF00910">
    <property type="entry name" value="RNA_helicase"/>
    <property type="match status" value="1"/>
</dbReference>
<dbReference type="EMBL" id="KY487936">
    <property type="protein sequence ID" value="AUM61940.1"/>
    <property type="molecule type" value="Genomic_DNA"/>
</dbReference>
<keyword evidence="8" id="KW-0479">Metal-binding</keyword>
<evidence type="ECO:0000256" key="15">
    <source>
        <dbReference type="ARBA" id="ARBA00030754"/>
    </source>
</evidence>
<evidence type="ECO:0000256" key="7">
    <source>
        <dbReference type="ARBA" id="ARBA00022722"/>
    </source>
</evidence>
<evidence type="ECO:0000256" key="14">
    <source>
        <dbReference type="ARBA" id="ARBA00023268"/>
    </source>
</evidence>
<accession>A0A2K9LT15</accession>
<evidence type="ECO:0000256" key="5">
    <source>
        <dbReference type="ARBA" id="ARBA00022695"/>
    </source>
</evidence>
<keyword evidence="14" id="KW-0511">Multifunctional enzyme</keyword>
<feature type="domain" description="CRESS-DNA virus Rep endonuclease" evidence="18">
    <location>
        <begin position="8"/>
        <end position="107"/>
    </location>
</feature>
<evidence type="ECO:0000256" key="9">
    <source>
        <dbReference type="ARBA" id="ARBA00022741"/>
    </source>
</evidence>
<dbReference type="GO" id="GO:0003723">
    <property type="term" value="F:RNA binding"/>
    <property type="evidence" value="ECO:0007669"/>
    <property type="project" value="InterPro"/>
</dbReference>
<comment type="catalytic activity">
    <reaction evidence="17">
        <text>ATP + H2O = ADP + phosphate + H(+)</text>
        <dbReference type="Rhea" id="RHEA:13065"/>
        <dbReference type="ChEBI" id="CHEBI:15377"/>
        <dbReference type="ChEBI" id="CHEBI:15378"/>
        <dbReference type="ChEBI" id="CHEBI:30616"/>
        <dbReference type="ChEBI" id="CHEBI:43474"/>
        <dbReference type="ChEBI" id="CHEBI:456216"/>
    </reaction>
</comment>
<proteinExistence type="inferred from homology"/>
<evidence type="ECO:0000256" key="3">
    <source>
        <dbReference type="ARBA" id="ARBA00008545"/>
    </source>
</evidence>
<evidence type="ECO:0000256" key="2">
    <source>
        <dbReference type="ARBA" id="ARBA00004147"/>
    </source>
</evidence>
<dbReference type="GO" id="GO:0000166">
    <property type="term" value="F:nucleotide binding"/>
    <property type="evidence" value="ECO:0007669"/>
    <property type="project" value="UniProtKB-KW"/>
</dbReference>
<gene>
    <name evidence="19" type="primary">Rep</name>
</gene>
<evidence type="ECO:0000256" key="6">
    <source>
        <dbReference type="ARBA" id="ARBA00022705"/>
    </source>
</evidence>
<organism evidence="19">
    <name type="scientific">uncultured virus</name>
    <dbReference type="NCBI Taxonomy" id="340016"/>
    <lineage>
        <taxon>Viruses</taxon>
        <taxon>environmental samples</taxon>
    </lineage>
</organism>
<dbReference type="InterPro" id="IPR049912">
    <property type="entry name" value="CRESS_DNA_REP"/>
</dbReference>
<keyword evidence="10" id="KW-0255">Endonuclease</keyword>
<dbReference type="PROSITE" id="PS52020">
    <property type="entry name" value="CRESS_DNA_REP"/>
    <property type="match status" value="1"/>
</dbReference>
<evidence type="ECO:0000256" key="13">
    <source>
        <dbReference type="ARBA" id="ARBA00023125"/>
    </source>
</evidence>
<dbReference type="GO" id="GO:0003724">
    <property type="term" value="F:RNA helicase activity"/>
    <property type="evidence" value="ECO:0007669"/>
    <property type="project" value="InterPro"/>
</dbReference>
<dbReference type="GO" id="GO:0006260">
    <property type="term" value="P:DNA replication"/>
    <property type="evidence" value="ECO:0007669"/>
    <property type="project" value="UniProtKB-KW"/>
</dbReference>
<dbReference type="InterPro" id="IPR027417">
    <property type="entry name" value="P-loop_NTPase"/>
</dbReference>
<dbReference type="GO" id="GO:0016787">
    <property type="term" value="F:hydrolase activity"/>
    <property type="evidence" value="ECO:0007669"/>
    <property type="project" value="UniProtKB-KW"/>
</dbReference>
<name>A0A2K9LT15_9VIRU</name>
<evidence type="ECO:0000259" key="18">
    <source>
        <dbReference type="PROSITE" id="PS52020"/>
    </source>
</evidence>
<keyword evidence="6" id="KW-0235">DNA replication</keyword>
<protein>
    <recommendedName>
        <fullName evidence="15">ATP-dependent helicase Rep</fullName>
    </recommendedName>
    <alternativeName>
        <fullName evidence="16">RepP</fullName>
    </alternativeName>
</protein>
<keyword evidence="13" id="KW-0238">DNA-binding</keyword>
<keyword evidence="11" id="KW-0378">Hydrolase</keyword>
<evidence type="ECO:0000256" key="16">
    <source>
        <dbReference type="ARBA" id="ARBA00032243"/>
    </source>
</evidence>
<evidence type="ECO:0000256" key="12">
    <source>
        <dbReference type="ARBA" id="ARBA00023124"/>
    </source>
</evidence>
<evidence type="ECO:0000256" key="10">
    <source>
        <dbReference type="ARBA" id="ARBA00022759"/>
    </source>
</evidence>
<evidence type="ECO:0000256" key="17">
    <source>
        <dbReference type="ARBA" id="ARBA00049360"/>
    </source>
</evidence>
<dbReference type="GO" id="GO:0042025">
    <property type="term" value="C:host cell nucleus"/>
    <property type="evidence" value="ECO:0007669"/>
    <property type="project" value="UniProtKB-SubCell"/>
</dbReference>
<dbReference type="GO" id="GO:0004519">
    <property type="term" value="F:endonuclease activity"/>
    <property type="evidence" value="ECO:0007669"/>
    <property type="project" value="UniProtKB-KW"/>
</dbReference>
<keyword evidence="9" id="KW-0547">Nucleotide-binding</keyword>
<keyword evidence="5" id="KW-0548">Nucleotidyltransferase</keyword>
<evidence type="ECO:0000256" key="1">
    <source>
        <dbReference type="ARBA" id="ARBA00001936"/>
    </source>
</evidence>